<gene>
    <name evidence="2" type="ORF">E6A44_015320</name>
</gene>
<evidence type="ECO:0008006" key="4">
    <source>
        <dbReference type="Google" id="ProtNLM"/>
    </source>
</evidence>
<dbReference type="Proteomes" id="UP001517247">
    <property type="component" value="Unassembled WGS sequence"/>
</dbReference>
<sequence>MCNIRLFIVLISFSIFGLFGQDPTDPVIAFKLPPAAKKITWAEYKKEKAKYTVKRVPLDFKSLYQVGGILIGIEEGKFPLSYPVTLERIQEAGVELLRKKETMISNEIVKINNIRILIRKTQAVDAYNYHFYSDFKNFSNVSGIVEFKKKDKQQGDLIFDQIVKSIRMN</sequence>
<protein>
    <recommendedName>
        <fullName evidence="4">DUF4294 domain-containing protein</fullName>
    </recommendedName>
</protein>
<reference evidence="2 3" key="1">
    <citation type="submission" date="2024-12" db="EMBL/GenBank/DDBJ databases">
        <authorList>
            <person name="Hu S."/>
        </authorList>
    </citation>
    <scope>NUCLEOTIDE SEQUENCE [LARGE SCALE GENOMIC DNA]</scope>
    <source>
        <strain evidence="2 3">THG-T11</strain>
    </source>
</reference>
<keyword evidence="3" id="KW-1185">Reference proteome</keyword>
<feature type="signal peptide" evidence="1">
    <location>
        <begin position="1"/>
        <end position="20"/>
    </location>
</feature>
<dbReference type="RefSeq" id="WP_138724046.1">
    <property type="nucleotide sequence ID" value="NZ_SSHJ02000008.1"/>
</dbReference>
<evidence type="ECO:0000256" key="1">
    <source>
        <dbReference type="SAM" id="SignalP"/>
    </source>
</evidence>
<keyword evidence="1" id="KW-0732">Signal</keyword>
<evidence type="ECO:0000313" key="2">
    <source>
        <dbReference type="EMBL" id="MFN0256958.1"/>
    </source>
</evidence>
<comment type="caution">
    <text evidence="2">The sequence shown here is derived from an EMBL/GenBank/DDBJ whole genome shotgun (WGS) entry which is preliminary data.</text>
</comment>
<evidence type="ECO:0000313" key="3">
    <source>
        <dbReference type="Proteomes" id="UP001517247"/>
    </source>
</evidence>
<proteinExistence type="predicted"/>
<name>A0ABW9JAY5_9SPHI</name>
<dbReference type="EMBL" id="SSHJ02000008">
    <property type="protein sequence ID" value="MFN0256958.1"/>
    <property type="molecule type" value="Genomic_DNA"/>
</dbReference>
<organism evidence="2 3">
    <name type="scientific">Pedobacter ureilyticus</name>
    <dbReference type="NCBI Taxonomy" id="1393051"/>
    <lineage>
        <taxon>Bacteria</taxon>
        <taxon>Pseudomonadati</taxon>
        <taxon>Bacteroidota</taxon>
        <taxon>Sphingobacteriia</taxon>
        <taxon>Sphingobacteriales</taxon>
        <taxon>Sphingobacteriaceae</taxon>
        <taxon>Pedobacter</taxon>
    </lineage>
</organism>
<accession>A0ABW9JAY5</accession>
<feature type="chain" id="PRO_5046953676" description="DUF4294 domain-containing protein" evidence="1">
    <location>
        <begin position="21"/>
        <end position="169"/>
    </location>
</feature>